<feature type="region of interest" description="Disordered" evidence="3">
    <location>
        <begin position="199"/>
        <end position="262"/>
    </location>
</feature>
<dbReference type="InterPro" id="IPR000242">
    <property type="entry name" value="PTP_cat"/>
</dbReference>
<feature type="region of interest" description="Disordered" evidence="3">
    <location>
        <begin position="159"/>
        <end position="185"/>
    </location>
</feature>
<reference evidence="7 8" key="1">
    <citation type="journal article" date="2011" name="Proc. Natl. Acad. Sci. U.S.A.">
        <title>Genome and transcriptome analyses of the mountain pine beetle-fungal symbiont Grosmannia clavigera, a lodgepole pine pathogen.</title>
        <authorList>
            <person name="DiGuistini S."/>
            <person name="Wang Y."/>
            <person name="Liao N.Y."/>
            <person name="Taylor G."/>
            <person name="Tanguay P."/>
            <person name="Feau N."/>
            <person name="Henrissat B."/>
            <person name="Chan S.K."/>
            <person name="Hesse-Orce U."/>
            <person name="Alamouti S.M."/>
            <person name="Tsui C.K.M."/>
            <person name="Docking R.T."/>
            <person name="Levasseur A."/>
            <person name="Haridas S."/>
            <person name="Robertson G."/>
            <person name="Birol I."/>
            <person name="Holt R.A."/>
            <person name="Marra M.A."/>
            <person name="Hamelin R.C."/>
            <person name="Hirst M."/>
            <person name="Jones S.J.M."/>
            <person name="Bohlmann J."/>
            <person name="Breuil C."/>
        </authorList>
    </citation>
    <scope>NUCLEOTIDE SEQUENCE [LARGE SCALE GENOMIC DNA]</scope>
    <source>
        <strain evidence="8">kw1407 / UAMH 11150</strain>
    </source>
</reference>
<dbReference type="InterPro" id="IPR016130">
    <property type="entry name" value="Tyr_Pase_AS"/>
</dbReference>
<feature type="domain" description="Tyrosine specific protein phosphatases" evidence="5">
    <location>
        <begin position="846"/>
        <end position="943"/>
    </location>
</feature>
<dbReference type="PROSITE" id="PS50056">
    <property type="entry name" value="TYR_PHOSPHATASE_2"/>
    <property type="match status" value="1"/>
</dbReference>
<dbReference type="FunCoup" id="F0X769">
    <property type="interactions" value="61"/>
</dbReference>
<dbReference type="PROSITE" id="PS50055">
    <property type="entry name" value="TYR_PHOSPHATASE_PTP"/>
    <property type="match status" value="1"/>
</dbReference>
<dbReference type="RefSeq" id="XP_014176107.1">
    <property type="nucleotide sequence ID" value="XM_014320632.1"/>
</dbReference>
<dbReference type="InParanoid" id="F0X769"/>
<dbReference type="PRINTS" id="PR00700">
    <property type="entry name" value="PRTYPHPHTASE"/>
</dbReference>
<evidence type="ECO:0000313" key="8">
    <source>
        <dbReference type="Proteomes" id="UP000007796"/>
    </source>
</evidence>
<feature type="compositionally biased region" description="Basic and acidic residues" evidence="3">
    <location>
        <begin position="970"/>
        <end position="979"/>
    </location>
</feature>
<dbReference type="InterPro" id="IPR029021">
    <property type="entry name" value="Prot-tyrosine_phosphatase-like"/>
</dbReference>
<dbReference type="HOGENOM" id="CLU_001645_11_0_1"/>
<evidence type="ECO:0000256" key="3">
    <source>
        <dbReference type="SAM" id="MobiDB-lite"/>
    </source>
</evidence>
<dbReference type="EMBL" id="GL629729">
    <property type="protein sequence ID" value="EFX06625.1"/>
    <property type="molecule type" value="Genomic_DNA"/>
</dbReference>
<dbReference type="PANTHER" id="PTHR19134:SF561">
    <property type="entry name" value="PROTEIN TYROSINE PHOSPHATASE 36E, ISOFORM A"/>
    <property type="match status" value="1"/>
</dbReference>
<dbReference type="EC" id="3.1.3.48" evidence="2"/>
<dbReference type="SMART" id="SM00450">
    <property type="entry name" value="RHOD"/>
    <property type="match status" value="1"/>
</dbReference>
<dbReference type="FunFam" id="3.40.250.10:FF:000051">
    <property type="entry name" value="Protein tyrosine phosphatase (Pyp1), putative"/>
    <property type="match status" value="1"/>
</dbReference>
<dbReference type="InterPro" id="IPR050348">
    <property type="entry name" value="Protein-Tyr_Phosphatase"/>
</dbReference>
<dbReference type="PROSITE" id="PS00383">
    <property type="entry name" value="TYR_PHOSPHATASE_1"/>
    <property type="match status" value="1"/>
</dbReference>
<feature type="compositionally biased region" description="Low complexity" evidence="3">
    <location>
        <begin position="199"/>
        <end position="208"/>
    </location>
</feature>
<dbReference type="SMART" id="SM00404">
    <property type="entry name" value="PTPc_motif"/>
    <property type="match status" value="1"/>
</dbReference>
<dbReference type="InterPro" id="IPR036873">
    <property type="entry name" value="Rhodanese-like_dom_sf"/>
</dbReference>
<dbReference type="Proteomes" id="UP000007796">
    <property type="component" value="Unassembled WGS sequence"/>
</dbReference>
<protein>
    <recommendedName>
        <fullName evidence="2">protein-tyrosine-phosphatase</fullName>
        <ecNumber evidence="2">3.1.3.48</ecNumber>
    </recommendedName>
</protein>
<gene>
    <name evidence="7" type="ORF">CMQ_6946</name>
</gene>
<dbReference type="SUPFAM" id="SSF52821">
    <property type="entry name" value="Rhodanese/Cell cycle control phosphatase"/>
    <property type="match status" value="1"/>
</dbReference>
<evidence type="ECO:0000259" key="5">
    <source>
        <dbReference type="PROSITE" id="PS50056"/>
    </source>
</evidence>
<dbReference type="SMART" id="SM00194">
    <property type="entry name" value="PTPc"/>
    <property type="match status" value="1"/>
</dbReference>
<feature type="region of interest" description="Disordered" evidence="3">
    <location>
        <begin position="674"/>
        <end position="708"/>
    </location>
</feature>
<proteinExistence type="inferred from homology"/>
<dbReference type="GO" id="GO:0004725">
    <property type="term" value="F:protein tyrosine phosphatase activity"/>
    <property type="evidence" value="ECO:0007669"/>
    <property type="project" value="UniProtKB-EC"/>
</dbReference>
<evidence type="ECO:0000313" key="7">
    <source>
        <dbReference type="EMBL" id="EFX06625.1"/>
    </source>
</evidence>
<organism evidence="8">
    <name type="scientific">Grosmannia clavigera (strain kw1407 / UAMH 11150)</name>
    <name type="common">Blue stain fungus</name>
    <name type="synonym">Graphiocladiella clavigera</name>
    <dbReference type="NCBI Taxonomy" id="655863"/>
    <lineage>
        <taxon>Eukaryota</taxon>
        <taxon>Fungi</taxon>
        <taxon>Dikarya</taxon>
        <taxon>Ascomycota</taxon>
        <taxon>Pezizomycotina</taxon>
        <taxon>Sordariomycetes</taxon>
        <taxon>Sordariomycetidae</taxon>
        <taxon>Ophiostomatales</taxon>
        <taxon>Ophiostomataceae</taxon>
        <taxon>Leptographium</taxon>
    </lineage>
</organism>
<dbReference type="InterPro" id="IPR000387">
    <property type="entry name" value="Tyr_Pase_dom"/>
</dbReference>
<dbReference type="SUPFAM" id="SSF52799">
    <property type="entry name" value="(Phosphotyrosine protein) phosphatases II"/>
    <property type="match status" value="1"/>
</dbReference>
<feature type="domain" description="Tyrosine-protein phosphatase" evidence="4">
    <location>
        <begin position="568"/>
        <end position="952"/>
    </location>
</feature>
<dbReference type="InterPro" id="IPR001763">
    <property type="entry name" value="Rhodanese-like_dom"/>
</dbReference>
<accession>F0X769</accession>
<dbReference type="CDD" id="cd01446">
    <property type="entry name" value="DSP_MapKP"/>
    <property type="match status" value="1"/>
</dbReference>
<dbReference type="STRING" id="655863.F0X769"/>
<dbReference type="Gene3D" id="3.90.190.10">
    <property type="entry name" value="Protein tyrosine phosphatase superfamily"/>
    <property type="match status" value="1"/>
</dbReference>
<feature type="domain" description="Rhodanese" evidence="6">
    <location>
        <begin position="320"/>
        <end position="432"/>
    </location>
</feature>
<feature type="region of interest" description="Disordered" evidence="3">
    <location>
        <begin position="956"/>
        <end position="979"/>
    </location>
</feature>
<dbReference type="Pfam" id="PF00581">
    <property type="entry name" value="Rhodanese"/>
    <property type="match status" value="1"/>
</dbReference>
<dbReference type="CDD" id="cd18533">
    <property type="entry name" value="PTP_fungal"/>
    <property type="match status" value="1"/>
</dbReference>
<name>F0X769_GROCL</name>
<evidence type="ECO:0000259" key="4">
    <source>
        <dbReference type="PROSITE" id="PS50055"/>
    </source>
</evidence>
<comment type="similarity">
    <text evidence="1">Belongs to the protein-tyrosine phosphatase family. Non-receptor class subfamily.</text>
</comment>
<evidence type="ECO:0000259" key="6">
    <source>
        <dbReference type="PROSITE" id="PS50206"/>
    </source>
</evidence>
<sequence>MHSDPRGSERTVHFTMTAVRSAPPIAHSSPHANPYHGRGSISGAPMSSPMMVVHNVGQPYPPKQSPCSSSLPPSVSTVQEGSSPCYFGLVVEQASDPRDSAVAPRDNWSPPTSSVKSFGAAMQNPFMSLDANPAYDAFRVQVEANQMGRMFAFGGVGTPQTSTDVRTPPIMRSKPLRSPNHKMTPSWETNVHGAKMARSAASPVPSSPMHVDAETRTIGTPSRNLEPPLDSSVFPNLPRYESPAQVESATETRSTLSPVEDRHPRLSLTLGRSSLCTMRGGAVARADSAPIQVEEGPEMMDAAQLKSILETHEVEKSLPLLLLDVRVSTYYAASRIRGALNLCIPTTLLKRATFNLQKLQQTFAQSEDQAKFAAWREARYLVVYDSSSVEKRDATSATNMLRKFTVEGYTGKAYVLRGGFAAFEAAFPQFIDRQLSSMSSGCSTLSLGAAGKKGMSIAPIIGGVMLPSSSISPAPFFSNIRQNMDLADGVGRLRVSLPAGLDPTTLPLWLREATEVTDQGNRVSERFLRIELAEQSRMKNAYSVFNTSVGVPGGSGKVQLSGIEKGIKNRYKDILPFEHARVRLHGRSEGTCDYINASHIRAGRSLKRYIASQGPLPATFEDFWSVVWDQDVRVIVMLTAESEGGQLKCHPYWTGREYGPIRLRMLSERKVSLDMDKRPSPAAAAAGMTESSSTHGDDASTAESGRRRATTLACVGGSAAAPTLSGPSRPGFPLGASANQSETPFVIIRKFSLSHSNHAFQPIREVTQLHYSSWPDFGAPAQPSHLLAIIQLANAMQGPSSPVDGPAAMSPPSLAARLHGSGESWKLNSFSMPRMDEPESDADVKPMLVHCSAGCGRTGTFCTVDAVIDMIKRQHQVAGKGHKTTMGQDPTNGMSHIATRTENTVDAGNISWLENDSVDLVAKTVEDFRTQRLSMVQSLRQFVLCYETVAEWISKTQEHQSVRSKGPGRARSESVRMQG</sequence>
<dbReference type="GeneID" id="25980435"/>
<feature type="compositionally biased region" description="Polar residues" evidence="3">
    <location>
        <begin position="245"/>
        <end position="257"/>
    </location>
</feature>
<dbReference type="AlphaFoldDB" id="F0X769"/>
<evidence type="ECO:0000256" key="2">
    <source>
        <dbReference type="ARBA" id="ARBA00013064"/>
    </source>
</evidence>
<dbReference type="eggNOG" id="KOG0789">
    <property type="taxonomic scope" value="Eukaryota"/>
</dbReference>
<evidence type="ECO:0000256" key="1">
    <source>
        <dbReference type="ARBA" id="ARBA00009649"/>
    </source>
</evidence>
<feature type="region of interest" description="Disordered" evidence="3">
    <location>
        <begin position="23"/>
        <end position="47"/>
    </location>
</feature>
<dbReference type="InterPro" id="IPR003595">
    <property type="entry name" value="Tyr_Pase_cat"/>
</dbReference>
<dbReference type="Pfam" id="PF00102">
    <property type="entry name" value="Y_phosphatase"/>
    <property type="match status" value="2"/>
</dbReference>
<dbReference type="PROSITE" id="PS50206">
    <property type="entry name" value="RHODANESE_3"/>
    <property type="match status" value="1"/>
</dbReference>
<dbReference type="Gene3D" id="3.40.250.10">
    <property type="entry name" value="Rhodanese-like domain"/>
    <property type="match status" value="1"/>
</dbReference>
<dbReference type="PANTHER" id="PTHR19134">
    <property type="entry name" value="RECEPTOR-TYPE TYROSINE-PROTEIN PHOSPHATASE"/>
    <property type="match status" value="1"/>
</dbReference>
<keyword evidence="8" id="KW-1185">Reference proteome</keyword>
<dbReference type="OrthoDB" id="6058203at2759"/>